<name>A0A343C4T4_9CUCU</name>
<keyword evidence="2" id="KW-0496">Mitochondrion</keyword>
<reference evidence="2" key="1">
    <citation type="submission" date="2016-04" db="EMBL/GenBank/DDBJ databases">
        <title>Mitochondria of beetle species.</title>
        <authorList>
            <person name="Hunter A."/>
            <person name="Moriniere J."/>
            <person name="Tang P."/>
            <person name="Linard B."/>
            <person name="Crampton-Platt A."/>
            <person name="Vogler A.P."/>
        </authorList>
    </citation>
    <scope>NUCLEOTIDE SEQUENCE</scope>
</reference>
<protein>
    <submittedName>
        <fullName evidence="2">ATP synthase F0 subunit 8</fullName>
    </submittedName>
</protein>
<keyword evidence="1" id="KW-0812">Transmembrane</keyword>
<evidence type="ECO:0000256" key="1">
    <source>
        <dbReference type="SAM" id="Phobius"/>
    </source>
</evidence>
<feature type="transmembrane region" description="Helical" evidence="1">
    <location>
        <begin position="6"/>
        <end position="29"/>
    </location>
</feature>
<evidence type="ECO:0000313" key="2">
    <source>
        <dbReference type="EMBL" id="ARH55040.1"/>
    </source>
</evidence>
<geneLocation type="mitochondrion" evidence="2"/>
<dbReference type="AlphaFoldDB" id="A0A343C4T4"/>
<dbReference type="EMBL" id="KX087300">
    <property type="protein sequence ID" value="ARH55040.1"/>
    <property type="molecule type" value="Genomic_DNA"/>
</dbReference>
<sequence length="51" mass="6532">MPQMAPMNWLFLFMFFMMLYTTNMILNYFMIMYTMKMKFLHKTSNKNNWKW</sequence>
<proteinExistence type="predicted"/>
<organism evidence="2">
    <name type="scientific">Hylesinus varius</name>
    <dbReference type="NCBI Taxonomy" id="141158"/>
    <lineage>
        <taxon>Eukaryota</taxon>
        <taxon>Metazoa</taxon>
        <taxon>Ecdysozoa</taxon>
        <taxon>Arthropoda</taxon>
        <taxon>Hexapoda</taxon>
        <taxon>Insecta</taxon>
        <taxon>Pterygota</taxon>
        <taxon>Neoptera</taxon>
        <taxon>Endopterygota</taxon>
        <taxon>Coleoptera</taxon>
        <taxon>Polyphaga</taxon>
        <taxon>Cucujiformia</taxon>
        <taxon>Curculionidae</taxon>
        <taxon>Scolytinae</taxon>
        <taxon>Hylesinus</taxon>
    </lineage>
</organism>
<keyword evidence="1" id="KW-1133">Transmembrane helix</keyword>
<accession>A0A343C4T4</accession>
<keyword evidence="1" id="KW-0472">Membrane</keyword>
<gene>
    <name evidence="2" type="primary">atp8</name>
</gene>